<protein>
    <submittedName>
        <fullName evidence="2">Antibiotic biosynthesis monooxygenase</fullName>
    </submittedName>
</protein>
<dbReference type="PANTHER" id="PTHR33336:SF15">
    <property type="entry name" value="ABM DOMAIN-CONTAINING PROTEIN"/>
    <property type="match status" value="1"/>
</dbReference>
<dbReference type="RefSeq" id="WP_149513884.1">
    <property type="nucleotide sequence ID" value="NZ_VDFC01000047.1"/>
</dbReference>
<proteinExistence type="predicted"/>
<feature type="domain" description="ABM" evidence="1">
    <location>
        <begin position="3"/>
        <end position="92"/>
    </location>
</feature>
<sequence length="102" mass="11295">MTIVIHGVARVQPEMLDEVLTAAALISRSSRTEPGCNRYQFSQDVADPTVLVLMEEWASEEALQTHLASSEFAEFAETFSRAFDGTPEFVRFSAHDGEPLFG</sequence>
<dbReference type="AlphaFoldDB" id="A0A5B0AK65"/>
<reference evidence="2 3" key="1">
    <citation type="submission" date="2019-05" db="EMBL/GenBank/DDBJ databases">
        <authorList>
            <person name="Hariharan J."/>
            <person name="Choudoir M.J."/>
            <person name="Diebold P."/>
            <person name="Panke-Buisse K."/>
            <person name="Buckley D.H."/>
        </authorList>
    </citation>
    <scope>NUCLEOTIDE SEQUENCE [LARGE SCALE GENOMIC DNA]</scope>
    <source>
        <strain evidence="2 3">SUN51</strain>
    </source>
</reference>
<dbReference type="Gene3D" id="3.30.70.100">
    <property type="match status" value="1"/>
</dbReference>
<evidence type="ECO:0000313" key="3">
    <source>
        <dbReference type="Proteomes" id="UP000324965"/>
    </source>
</evidence>
<dbReference type="Proteomes" id="UP000324965">
    <property type="component" value="Unassembled WGS sequence"/>
</dbReference>
<dbReference type="SUPFAM" id="SSF54909">
    <property type="entry name" value="Dimeric alpha+beta barrel"/>
    <property type="match status" value="1"/>
</dbReference>
<dbReference type="PANTHER" id="PTHR33336">
    <property type="entry name" value="QUINOL MONOOXYGENASE YGIN-RELATED"/>
    <property type="match status" value="1"/>
</dbReference>
<gene>
    <name evidence="2" type="ORF">FGF04_26520</name>
</gene>
<comment type="caution">
    <text evidence="2">The sequence shown here is derived from an EMBL/GenBank/DDBJ whole genome shotgun (WGS) entry which is preliminary data.</text>
</comment>
<organism evidence="2 3">
    <name type="scientific">Streptomyces apricus</name>
    <dbReference type="NCBI Taxonomy" id="1828112"/>
    <lineage>
        <taxon>Bacteria</taxon>
        <taxon>Bacillati</taxon>
        <taxon>Actinomycetota</taxon>
        <taxon>Actinomycetes</taxon>
        <taxon>Kitasatosporales</taxon>
        <taxon>Streptomycetaceae</taxon>
        <taxon>Streptomyces</taxon>
    </lineage>
</organism>
<dbReference type="OrthoDB" id="5244470at2"/>
<dbReference type="InterPro" id="IPR011008">
    <property type="entry name" value="Dimeric_a/b-barrel"/>
</dbReference>
<keyword evidence="3" id="KW-1185">Reference proteome</keyword>
<evidence type="ECO:0000313" key="2">
    <source>
        <dbReference type="EMBL" id="KAA0930200.1"/>
    </source>
</evidence>
<keyword evidence="2" id="KW-0503">Monooxygenase</keyword>
<keyword evidence="2" id="KW-0560">Oxidoreductase</keyword>
<dbReference type="InterPro" id="IPR050744">
    <property type="entry name" value="AI-2_Isomerase_LsrG"/>
</dbReference>
<name>A0A5B0AK65_9ACTN</name>
<dbReference type="InterPro" id="IPR007138">
    <property type="entry name" value="ABM_dom"/>
</dbReference>
<accession>A0A5B0AK65</accession>
<dbReference type="Pfam" id="PF03992">
    <property type="entry name" value="ABM"/>
    <property type="match status" value="1"/>
</dbReference>
<dbReference type="EMBL" id="VDFC01000047">
    <property type="protein sequence ID" value="KAA0930200.1"/>
    <property type="molecule type" value="Genomic_DNA"/>
</dbReference>
<dbReference type="GO" id="GO:0004497">
    <property type="term" value="F:monooxygenase activity"/>
    <property type="evidence" value="ECO:0007669"/>
    <property type="project" value="UniProtKB-KW"/>
</dbReference>
<evidence type="ECO:0000259" key="1">
    <source>
        <dbReference type="PROSITE" id="PS51725"/>
    </source>
</evidence>
<dbReference type="PROSITE" id="PS51725">
    <property type="entry name" value="ABM"/>
    <property type="match status" value="1"/>
</dbReference>